<comment type="caution">
    <text evidence="1">The sequence shown here is derived from an EMBL/GenBank/DDBJ whole genome shotgun (WGS) entry which is preliminary data.</text>
</comment>
<sequence>MIVGLDAQLTHLTVEKNGTMILGAVDEASDHDVPEEDIWGLGCGEEGIGVRYGAEGSVLGDEIGGEEEVEVQVGSEHGGVKAFESFEGRTLLDQSDAGVWFDWSEKSMRLFCFCYEKTRVVVQSAATLDGLVPHEPRILLEFSLNLNLLVEFGLGLSQ</sequence>
<protein>
    <submittedName>
        <fullName evidence="1">Uncharacterized protein</fullName>
    </submittedName>
</protein>
<proteinExistence type="predicted"/>
<evidence type="ECO:0000313" key="1">
    <source>
        <dbReference type="EMBL" id="KAK9272146.1"/>
    </source>
</evidence>
<organism evidence="1 2">
    <name type="scientific">Liquidambar formosana</name>
    <name type="common">Formosan gum</name>
    <dbReference type="NCBI Taxonomy" id="63359"/>
    <lineage>
        <taxon>Eukaryota</taxon>
        <taxon>Viridiplantae</taxon>
        <taxon>Streptophyta</taxon>
        <taxon>Embryophyta</taxon>
        <taxon>Tracheophyta</taxon>
        <taxon>Spermatophyta</taxon>
        <taxon>Magnoliopsida</taxon>
        <taxon>eudicotyledons</taxon>
        <taxon>Gunneridae</taxon>
        <taxon>Pentapetalae</taxon>
        <taxon>Saxifragales</taxon>
        <taxon>Altingiaceae</taxon>
        <taxon>Liquidambar</taxon>
    </lineage>
</organism>
<gene>
    <name evidence="1" type="ORF">L1049_002517</name>
</gene>
<accession>A0AAP0R9B7</accession>
<keyword evidence="2" id="KW-1185">Reference proteome</keyword>
<dbReference type="EMBL" id="JBBPBK010000013">
    <property type="protein sequence ID" value="KAK9272146.1"/>
    <property type="molecule type" value="Genomic_DNA"/>
</dbReference>
<evidence type="ECO:0000313" key="2">
    <source>
        <dbReference type="Proteomes" id="UP001415857"/>
    </source>
</evidence>
<dbReference type="AlphaFoldDB" id="A0AAP0R9B7"/>
<name>A0AAP0R9B7_LIQFO</name>
<reference evidence="1 2" key="1">
    <citation type="journal article" date="2024" name="Plant J.">
        <title>Genome sequences and population genomics reveal climatic adaptation and genomic divergence between two closely related sweetgum species.</title>
        <authorList>
            <person name="Xu W.Q."/>
            <person name="Ren C.Q."/>
            <person name="Zhang X.Y."/>
            <person name="Comes H.P."/>
            <person name="Liu X.H."/>
            <person name="Li Y.G."/>
            <person name="Kettle C.J."/>
            <person name="Jalonen R."/>
            <person name="Gaisberger H."/>
            <person name="Ma Y.Z."/>
            <person name="Qiu Y.X."/>
        </authorList>
    </citation>
    <scope>NUCLEOTIDE SEQUENCE [LARGE SCALE GENOMIC DNA]</scope>
    <source>
        <tissue evidence="1">Leaves</tissue>
    </source>
</reference>
<dbReference type="Proteomes" id="UP001415857">
    <property type="component" value="Unassembled WGS sequence"/>
</dbReference>